<organism evidence="1 2">
    <name type="scientific">Nostoc paludosum FACHB-159</name>
    <dbReference type="NCBI Taxonomy" id="2692908"/>
    <lineage>
        <taxon>Bacteria</taxon>
        <taxon>Bacillati</taxon>
        <taxon>Cyanobacteriota</taxon>
        <taxon>Cyanophyceae</taxon>
        <taxon>Nostocales</taxon>
        <taxon>Nostocaceae</taxon>
        <taxon>Nostoc</taxon>
    </lineage>
</organism>
<protein>
    <submittedName>
        <fullName evidence="1">Uncharacterized protein</fullName>
    </submittedName>
</protein>
<dbReference type="RefSeq" id="WP_190957291.1">
    <property type="nucleotide sequence ID" value="NZ_JACJTU010000023.1"/>
</dbReference>
<evidence type="ECO:0000313" key="1">
    <source>
        <dbReference type="EMBL" id="MBD2736672.1"/>
    </source>
</evidence>
<reference evidence="1 2" key="1">
    <citation type="journal article" date="2020" name="ISME J.">
        <title>Comparative genomics reveals insights into cyanobacterial evolution and habitat adaptation.</title>
        <authorList>
            <person name="Chen M.Y."/>
            <person name="Teng W.K."/>
            <person name="Zhao L."/>
            <person name="Hu C.X."/>
            <person name="Zhou Y.K."/>
            <person name="Han B.P."/>
            <person name="Song L.R."/>
            <person name="Shu W.S."/>
        </authorList>
    </citation>
    <scope>NUCLEOTIDE SEQUENCE [LARGE SCALE GENOMIC DNA]</scope>
    <source>
        <strain evidence="1 2">FACHB-159</strain>
    </source>
</reference>
<proteinExistence type="predicted"/>
<accession>A0ABR8KEZ6</accession>
<dbReference type="EMBL" id="JACJTU010000023">
    <property type="protein sequence ID" value="MBD2736672.1"/>
    <property type="molecule type" value="Genomic_DNA"/>
</dbReference>
<keyword evidence="2" id="KW-1185">Reference proteome</keyword>
<dbReference type="Proteomes" id="UP000637383">
    <property type="component" value="Unassembled WGS sequence"/>
</dbReference>
<comment type="caution">
    <text evidence="1">The sequence shown here is derived from an EMBL/GenBank/DDBJ whole genome shotgun (WGS) entry which is preliminary data.</text>
</comment>
<evidence type="ECO:0000313" key="2">
    <source>
        <dbReference type="Proteomes" id="UP000637383"/>
    </source>
</evidence>
<sequence>MAGNRQQAVGNIEIIPFFLELELLQLLLMLDNGEALTFICQSSPGNKN</sequence>
<gene>
    <name evidence="1" type="ORF">H6H03_22740</name>
</gene>
<name>A0ABR8KEZ6_9NOSO</name>